<evidence type="ECO:0000313" key="1">
    <source>
        <dbReference type="EMBL" id="KAI5676794.1"/>
    </source>
</evidence>
<evidence type="ECO:0000313" key="2">
    <source>
        <dbReference type="Proteomes" id="UP001060085"/>
    </source>
</evidence>
<protein>
    <submittedName>
        <fullName evidence="1">Uncharacterized protein</fullName>
    </submittedName>
</protein>
<reference evidence="2" key="1">
    <citation type="journal article" date="2023" name="Nat. Plants">
        <title>Single-cell RNA sequencing provides a high-resolution roadmap for understanding the multicellular compartmentation of specialized metabolism.</title>
        <authorList>
            <person name="Sun S."/>
            <person name="Shen X."/>
            <person name="Li Y."/>
            <person name="Li Y."/>
            <person name="Wang S."/>
            <person name="Li R."/>
            <person name="Zhang H."/>
            <person name="Shen G."/>
            <person name="Guo B."/>
            <person name="Wei J."/>
            <person name="Xu J."/>
            <person name="St-Pierre B."/>
            <person name="Chen S."/>
            <person name="Sun C."/>
        </authorList>
    </citation>
    <scope>NUCLEOTIDE SEQUENCE [LARGE SCALE GENOMIC DNA]</scope>
</reference>
<sequence>MEGTGSSSITVKNKVVPHTIRTALVSAVLEWFLIFLLLIDASFSYMVTKFARYCKLQIPCLLCSRLDHFLGKEEKGFYWDLFCHNHKLKISSLVLCHLHENLVDVHGICESCLFSFATVNKSNAETYRLLVGKLGDEQDVGLDPDPLLADDNSNTLNGRKCSCCNEQYISKNHAEMFQMKTIGYGAVEFSEPLVATSGHDDRVELKENTEVLLQTDIAFPSLEQDIKHLPHVEYQKVKTTSDTESTGYEAADINEPLLSTMGHDRDELKEFVNVSSQKLVDSLSGKYDIVESFTHVEYEKVEITCDTESLGYEAGDVDTPLLVNNGDNKNKLKDLTDISPQKIKVSREGKKDIYHLSHVEYEKVKITSDTESETCFSDEERASKLMHVVSDGNQKFSAEYREKDITVSGLASEKMMNPSYVGQPSILDSEVHVEASDLHTMSSSLPIRQCQEELSWQHVDKKTDAAPELISFRHTLPFSNVAQSTSNVAEETSNFIVPELGKTAKENDEMAELASNLTSTNEKKSDLKSATSDSSSQIPNLLELSDAYKLAVGSRGRQLSGKLLEQRSFTDSMRLSEDVKHLLSQLSTRGIELQLNDMSPRVSANIDELKTEASGSIGLQILQKRISLERNESGISLDGSTVSEIEGESVVDRLRRQVEHDKRLMGALYKELEEERNASADAANQAMAMITRLQEEKAALHMEALQCLRMMEEQAEYDSEALLKATDILAAKEKQIQDLAAELEVYKERFGHASPKGNLEESNCDTNAQEMNVQKLEASLSPESRSVCSSGDIMSTTRSKTDYTANFTGDQDIYLRRSLTFEEESSHILHCLNKLEKKLELFSNDDSFSEEEKVKVCNWEELDYTWNTLENGETKVNPENTVVNIESCSAVEGSALDCKHSEHESKGNGELEPRQHFYRDTGIEALRNEFLVLNGRLKSLQAEHSFLGHAMRSLSKGDEGLKFIQEIACQVRELHSIGIKSRN</sequence>
<dbReference type="Proteomes" id="UP001060085">
    <property type="component" value="Linkage Group LG02"/>
</dbReference>
<proteinExistence type="predicted"/>
<comment type="caution">
    <text evidence="1">The sequence shown here is derived from an EMBL/GenBank/DDBJ whole genome shotgun (WGS) entry which is preliminary data.</text>
</comment>
<organism evidence="1 2">
    <name type="scientific">Catharanthus roseus</name>
    <name type="common">Madagascar periwinkle</name>
    <name type="synonym">Vinca rosea</name>
    <dbReference type="NCBI Taxonomy" id="4058"/>
    <lineage>
        <taxon>Eukaryota</taxon>
        <taxon>Viridiplantae</taxon>
        <taxon>Streptophyta</taxon>
        <taxon>Embryophyta</taxon>
        <taxon>Tracheophyta</taxon>
        <taxon>Spermatophyta</taxon>
        <taxon>Magnoliopsida</taxon>
        <taxon>eudicotyledons</taxon>
        <taxon>Gunneridae</taxon>
        <taxon>Pentapetalae</taxon>
        <taxon>asterids</taxon>
        <taxon>lamiids</taxon>
        <taxon>Gentianales</taxon>
        <taxon>Apocynaceae</taxon>
        <taxon>Rauvolfioideae</taxon>
        <taxon>Vinceae</taxon>
        <taxon>Catharanthinae</taxon>
        <taxon>Catharanthus</taxon>
    </lineage>
</organism>
<accession>A0ACC0BW02</accession>
<dbReference type="EMBL" id="CM044702">
    <property type="protein sequence ID" value="KAI5676794.1"/>
    <property type="molecule type" value="Genomic_DNA"/>
</dbReference>
<keyword evidence="2" id="KW-1185">Reference proteome</keyword>
<name>A0ACC0BW02_CATRO</name>
<gene>
    <name evidence="1" type="ORF">M9H77_07744</name>
</gene>